<dbReference type="Gene3D" id="3.40.50.720">
    <property type="entry name" value="NAD(P)-binding Rossmann-like Domain"/>
    <property type="match status" value="1"/>
</dbReference>
<dbReference type="SMART" id="SM00822">
    <property type="entry name" value="PKS_KR"/>
    <property type="match status" value="1"/>
</dbReference>
<dbReference type="NCBIfam" id="NF005878">
    <property type="entry name" value="PRK07825.1"/>
    <property type="match status" value="1"/>
</dbReference>
<accession>A0A172UPT7</accession>
<dbReference type="CDD" id="cd05233">
    <property type="entry name" value="SDR_c"/>
    <property type="match status" value="1"/>
</dbReference>
<dbReference type="AlphaFoldDB" id="A0A172UPT7"/>
<keyword evidence="2" id="KW-0560">Oxidoreductase</keyword>
<gene>
    <name evidence="5" type="ORF">A7U43_19155</name>
</gene>
<dbReference type="PANTHER" id="PTHR24322:SF736">
    <property type="entry name" value="RETINOL DEHYDROGENASE 10"/>
    <property type="match status" value="1"/>
</dbReference>
<evidence type="ECO:0000256" key="1">
    <source>
        <dbReference type="ARBA" id="ARBA00006484"/>
    </source>
</evidence>
<proteinExistence type="inferred from homology"/>
<evidence type="ECO:0000256" key="2">
    <source>
        <dbReference type="ARBA" id="ARBA00023002"/>
    </source>
</evidence>
<name>A0A172UPT7_9MYCO</name>
<dbReference type="InterPro" id="IPR002347">
    <property type="entry name" value="SDR_fam"/>
</dbReference>
<dbReference type="STRING" id="1682113.A7U43_19155"/>
<sequence length="282" mass="29441">MTRIPTMSGRVVAITGAARGIGRATGEAFARAGARVALGDVDEALVEKTAAELAEITGGVVCGLRLDVTEPTTFAGFLDETESRFGSLDVLVNNAGIMPTGVFVEESDEMTDRIVAVNLRGVLYGSKLAAARMRNRGGHIVNIASLAGASAFPGLATYCATKHAVVGFTEALHLELAAEGIGVTAVLPGVVRTELSAGHSVPAWVRPISEVEPADVAAAIVAAVRSGRPVVSVPRQLGALVTVANALPDRVRHRIMRATHFDTAFSVVDAQSRAQYHRRLQG</sequence>
<dbReference type="PRINTS" id="PR00080">
    <property type="entry name" value="SDRFAMILY"/>
</dbReference>
<dbReference type="FunFam" id="3.40.50.720:FF:000084">
    <property type="entry name" value="Short-chain dehydrogenase reductase"/>
    <property type="match status" value="1"/>
</dbReference>
<dbReference type="RefSeq" id="WP_067998438.1">
    <property type="nucleotide sequence ID" value="NZ_CP015596.1"/>
</dbReference>
<dbReference type="InterPro" id="IPR020904">
    <property type="entry name" value="Sc_DH/Rdtase_CS"/>
</dbReference>
<evidence type="ECO:0000313" key="6">
    <source>
        <dbReference type="Proteomes" id="UP000077143"/>
    </source>
</evidence>
<dbReference type="InterPro" id="IPR057326">
    <property type="entry name" value="KR_dom"/>
</dbReference>
<reference evidence="5 6" key="1">
    <citation type="submission" date="2016-05" db="EMBL/GenBank/DDBJ databases">
        <title>Complete genome sequence of a phthalic acid esters degrading Mycobacterium sp. YC-RL4.</title>
        <authorList>
            <person name="Ren L."/>
            <person name="Fan S."/>
            <person name="Ruth N."/>
            <person name="Jia Y."/>
            <person name="Wang J."/>
            <person name="Qiao C."/>
        </authorList>
    </citation>
    <scope>NUCLEOTIDE SEQUENCE [LARGE SCALE GENOMIC DNA]</scope>
    <source>
        <strain evidence="5 6">YC-RL4</strain>
    </source>
</reference>
<comment type="similarity">
    <text evidence="1 3">Belongs to the short-chain dehydrogenases/reductases (SDR) family.</text>
</comment>
<evidence type="ECO:0000256" key="3">
    <source>
        <dbReference type="RuleBase" id="RU000363"/>
    </source>
</evidence>
<dbReference type="KEGG" id="madi:A7U43_19155"/>
<keyword evidence="6" id="KW-1185">Reference proteome</keyword>
<dbReference type="SUPFAM" id="SSF51735">
    <property type="entry name" value="NAD(P)-binding Rossmann-fold domains"/>
    <property type="match status" value="1"/>
</dbReference>
<dbReference type="EMBL" id="CP015596">
    <property type="protein sequence ID" value="ANE81122.1"/>
    <property type="molecule type" value="Genomic_DNA"/>
</dbReference>
<organism evidence="5 6">
    <name type="scientific">Mycobacterium adipatum</name>
    <dbReference type="NCBI Taxonomy" id="1682113"/>
    <lineage>
        <taxon>Bacteria</taxon>
        <taxon>Bacillati</taxon>
        <taxon>Actinomycetota</taxon>
        <taxon>Actinomycetes</taxon>
        <taxon>Mycobacteriales</taxon>
        <taxon>Mycobacteriaceae</taxon>
        <taxon>Mycobacterium</taxon>
    </lineage>
</organism>
<dbReference type="InterPro" id="IPR036291">
    <property type="entry name" value="NAD(P)-bd_dom_sf"/>
</dbReference>
<dbReference type="PROSITE" id="PS00061">
    <property type="entry name" value="ADH_SHORT"/>
    <property type="match status" value="1"/>
</dbReference>
<dbReference type="PRINTS" id="PR00081">
    <property type="entry name" value="GDHRDH"/>
</dbReference>
<dbReference type="Pfam" id="PF00106">
    <property type="entry name" value="adh_short"/>
    <property type="match status" value="1"/>
</dbReference>
<evidence type="ECO:0000259" key="4">
    <source>
        <dbReference type="SMART" id="SM00822"/>
    </source>
</evidence>
<dbReference type="GO" id="GO:0016616">
    <property type="term" value="F:oxidoreductase activity, acting on the CH-OH group of donors, NAD or NADP as acceptor"/>
    <property type="evidence" value="ECO:0007669"/>
    <property type="project" value="TreeGrafter"/>
</dbReference>
<dbReference type="PANTHER" id="PTHR24322">
    <property type="entry name" value="PKSB"/>
    <property type="match status" value="1"/>
</dbReference>
<feature type="domain" description="Ketoreductase" evidence="4">
    <location>
        <begin position="10"/>
        <end position="189"/>
    </location>
</feature>
<protein>
    <submittedName>
        <fullName evidence="5">Short-chain dehydrogenase</fullName>
    </submittedName>
</protein>
<dbReference type="Proteomes" id="UP000077143">
    <property type="component" value="Chromosome"/>
</dbReference>
<evidence type="ECO:0000313" key="5">
    <source>
        <dbReference type="EMBL" id="ANE81122.1"/>
    </source>
</evidence>